<feature type="domain" description="Cystatin" evidence="3">
    <location>
        <begin position="225"/>
        <end position="315"/>
    </location>
</feature>
<dbReference type="PROSITE" id="PS00287">
    <property type="entry name" value="CYSTATIN"/>
    <property type="match status" value="1"/>
</dbReference>
<evidence type="ECO:0000256" key="1">
    <source>
        <dbReference type="ARBA" id="ARBA00009403"/>
    </source>
</evidence>
<dbReference type="Gene3D" id="3.10.450.10">
    <property type="match status" value="3"/>
</dbReference>
<comment type="similarity">
    <text evidence="1">Belongs to the cystatin family.</text>
</comment>
<dbReference type="Proteomes" id="UP001234178">
    <property type="component" value="Unassembled WGS sequence"/>
</dbReference>
<dbReference type="SMART" id="SM00043">
    <property type="entry name" value="CY"/>
    <property type="match status" value="3"/>
</dbReference>
<dbReference type="PANTHER" id="PTHR47364">
    <property type="entry name" value="CYSTEINE PROTEINASE INHIBITOR 5"/>
    <property type="match status" value="1"/>
</dbReference>
<dbReference type="PANTHER" id="PTHR47364:SF2">
    <property type="entry name" value="CYSTEINE PROTEINASE INHIBITOR 5"/>
    <property type="match status" value="1"/>
</dbReference>
<dbReference type="CDD" id="cd00042">
    <property type="entry name" value="CY"/>
    <property type="match status" value="3"/>
</dbReference>
<dbReference type="InterPro" id="IPR000010">
    <property type="entry name" value="Cystatin_dom"/>
</dbReference>
<evidence type="ECO:0000256" key="2">
    <source>
        <dbReference type="SAM" id="Phobius"/>
    </source>
</evidence>
<keyword evidence="2" id="KW-0472">Membrane</keyword>
<protein>
    <recommendedName>
        <fullName evidence="3">Cystatin domain-containing protein</fullName>
    </recommendedName>
</protein>
<evidence type="ECO:0000313" key="5">
    <source>
        <dbReference type="Proteomes" id="UP001234178"/>
    </source>
</evidence>
<evidence type="ECO:0000313" key="4">
    <source>
        <dbReference type="EMBL" id="KAK4009935.1"/>
    </source>
</evidence>
<organism evidence="4 5">
    <name type="scientific">Daphnia magna</name>
    <dbReference type="NCBI Taxonomy" id="35525"/>
    <lineage>
        <taxon>Eukaryota</taxon>
        <taxon>Metazoa</taxon>
        <taxon>Ecdysozoa</taxon>
        <taxon>Arthropoda</taxon>
        <taxon>Crustacea</taxon>
        <taxon>Branchiopoda</taxon>
        <taxon>Diplostraca</taxon>
        <taxon>Cladocera</taxon>
        <taxon>Anomopoda</taxon>
        <taxon>Daphniidae</taxon>
        <taxon>Daphnia</taxon>
    </lineage>
</organism>
<accession>A0ABQ9ZAK8</accession>
<feature type="domain" description="Cystatin" evidence="3">
    <location>
        <begin position="117"/>
        <end position="205"/>
    </location>
</feature>
<dbReference type="EMBL" id="JAOYFB010000003">
    <property type="protein sequence ID" value="KAK4009935.1"/>
    <property type="molecule type" value="Genomic_DNA"/>
</dbReference>
<dbReference type="Pfam" id="PF16845">
    <property type="entry name" value="SQAPI"/>
    <property type="match status" value="2"/>
</dbReference>
<reference evidence="4 5" key="1">
    <citation type="journal article" date="2023" name="Nucleic Acids Res.">
        <title>The hologenome of Daphnia magna reveals possible DNA methylation and microbiome-mediated evolution of the host genome.</title>
        <authorList>
            <person name="Chaturvedi A."/>
            <person name="Li X."/>
            <person name="Dhandapani V."/>
            <person name="Marshall H."/>
            <person name="Kissane S."/>
            <person name="Cuenca-Cambronero M."/>
            <person name="Asole G."/>
            <person name="Calvet F."/>
            <person name="Ruiz-Romero M."/>
            <person name="Marangio P."/>
            <person name="Guigo R."/>
            <person name="Rago D."/>
            <person name="Mirbahai L."/>
            <person name="Eastwood N."/>
            <person name="Colbourne J.K."/>
            <person name="Zhou J."/>
            <person name="Mallon E."/>
            <person name="Orsini L."/>
        </authorList>
    </citation>
    <scope>NUCLEOTIDE SEQUENCE [LARGE SCALE GENOMIC DNA]</scope>
    <source>
        <strain evidence="4">LRV0_1</strain>
    </source>
</reference>
<dbReference type="InterPro" id="IPR046350">
    <property type="entry name" value="Cystatin_sf"/>
</dbReference>
<keyword evidence="5" id="KW-1185">Reference proteome</keyword>
<keyword evidence="2" id="KW-1133">Transmembrane helix</keyword>
<sequence length="541" mass="59440">MALENRFYSPLFVTNPVRGTAVYKKPVVITVFLAFNICELFLSVLTSTVKLTSTAFFLAMLVTFTLDSAHSDAFLTHEIHRKSQPAIDRESSISVKSATFAKREIRDVPVRTDLSPPLLGEFSPIDVNDPEVKEIADFATTAISASSTAGPFRLIRIVKAASQVGIGAVNFKLTLEVDGADEKHMRCEVVVFDQSLVKSWTSICFPIENAPVKTIEEHNPDSRLPLLRGYSPIDTNDAEVKEIARFANLAISGATNSGPLQLVNIIKAEVEVVAGKNYKLVLELDGSEGESDVCEVVVFDQPWTNTRILSKYNCLPIRTKSTATDNEVRLNEPRLPAAELFSLTDSSLHNKREISGLVQSDTSPLPPGGFMPINVNDNEVKEIAEFASNAISARTNAGPITVVDIVMAESQVVAGKNYKLTLELDGSAGKKHLCEVLVFDQSWTNTRILSEFNCSPIRTTVDVEEPRPTADRFPLFNLDDPSHKKPDILASSFRLNRIPVIPAGFSSIEVNDAKADLAKSGAFKLMKAITFWGRKKEKAQR</sequence>
<name>A0ABQ9ZAK8_9CRUS</name>
<dbReference type="SUPFAM" id="SSF54403">
    <property type="entry name" value="Cystatin/monellin"/>
    <property type="match status" value="3"/>
</dbReference>
<dbReference type="Pfam" id="PF00031">
    <property type="entry name" value="Cystatin"/>
    <property type="match status" value="1"/>
</dbReference>
<feature type="transmembrane region" description="Helical" evidence="2">
    <location>
        <begin position="27"/>
        <end position="49"/>
    </location>
</feature>
<keyword evidence="2" id="KW-0812">Transmembrane</keyword>
<dbReference type="InterPro" id="IPR018073">
    <property type="entry name" value="Prot_inh_cystat_CS"/>
</dbReference>
<proteinExistence type="inferred from homology"/>
<comment type="caution">
    <text evidence="4">The sequence shown here is derived from an EMBL/GenBank/DDBJ whole genome shotgun (WGS) entry which is preliminary data.</text>
</comment>
<feature type="domain" description="Cystatin" evidence="3">
    <location>
        <begin position="365"/>
        <end position="455"/>
    </location>
</feature>
<evidence type="ECO:0000259" key="3">
    <source>
        <dbReference type="SMART" id="SM00043"/>
    </source>
</evidence>
<gene>
    <name evidence="4" type="ORF">OUZ56_019079</name>
</gene>